<evidence type="ECO:0000313" key="2">
    <source>
        <dbReference type="Proteomes" id="UP001323405"/>
    </source>
</evidence>
<reference evidence="1 2" key="1">
    <citation type="journal article" date="2023" name="bioRxiv">
        <title>High-quality genome assemblies of four members of thePodospora anserinaspecies complex.</title>
        <authorList>
            <person name="Ament-Velasquez S.L."/>
            <person name="Vogan A.A."/>
            <person name="Wallerman O."/>
            <person name="Hartmann F."/>
            <person name="Gautier V."/>
            <person name="Silar P."/>
            <person name="Giraud T."/>
            <person name="Johannesson H."/>
        </authorList>
    </citation>
    <scope>NUCLEOTIDE SEQUENCE [LARGE SCALE GENOMIC DNA]</scope>
    <source>
        <strain evidence="1 2">CBS 415.72m</strain>
    </source>
</reference>
<proteinExistence type="predicted"/>
<protein>
    <submittedName>
        <fullName evidence="1">Uncharacterized protein</fullName>
    </submittedName>
</protein>
<sequence>MGEAINYDDYIVAWMCFDELVETALLLMLDEEHGTIRSSRSKLKDVIQQFIFGRASELGVVVYFRHPNLSNDQFSMFDLKSRFPKLELVVIITIEDDLPDRVNEAVIRKGDVVVSNLSDDGSLEYLRGGPLDESLRRIDTQAELFGIYQNSSCEPGNPGPQVIIAPNTKGFGMSPFGDGTLQGLVWGIRHLPSLLIQGVTDNCKADDSLAYPATTVAACARQITTELFASKQLLPTLVPIVTCDL</sequence>
<dbReference type="EMBL" id="JAFFHA010000009">
    <property type="protein sequence ID" value="KAK4650601.1"/>
    <property type="molecule type" value="Genomic_DNA"/>
</dbReference>
<name>A0ABR0G4E7_9PEZI</name>
<dbReference type="GeneID" id="87904154"/>
<evidence type="ECO:0000313" key="1">
    <source>
        <dbReference type="EMBL" id="KAK4650601.1"/>
    </source>
</evidence>
<dbReference type="Proteomes" id="UP001323405">
    <property type="component" value="Unassembled WGS sequence"/>
</dbReference>
<keyword evidence="2" id="KW-1185">Reference proteome</keyword>
<organism evidence="1 2">
    <name type="scientific">Podospora pseudocomata</name>
    <dbReference type="NCBI Taxonomy" id="2093779"/>
    <lineage>
        <taxon>Eukaryota</taxon>
        <taxon>Fungi</taxon>
        <taxon>Dikarya</taxon>
        <taxon>Ascomycota</taxon>
        <taxon>Pezizomycotina</taxon>
        <taxon>Sordariomycetes</taxon>
        <taxon>Sordariomycetidae</taxon>
        <taxon>Sordariales</taxon>
        <taxon>Podosporaceae</taxon>
        <taxon>Podospora</taxon>
    </lineage>
</organism>
<comment type="caution">
    <text evidence="1">The sequence shown here is derived from an EMBL/GenBank/DDBJ whole genome shotgun (WGS) entry which is preliminary data.</text>
</comment>
<dbReference type="RefSeq" id="XP_062739576.1">
    <property type="nucleotide sequence ID" value="XM_062884322.1"/>
</dbReference>
<accession>A0ABR0G4E7</accession>
<gene>
    <name evidence="1" type="ORF">QC762_0111690</name>
</gene>